<dbReference type="GO" id="GO:0046081">
    <property type="term" value="P:dUTP catabolic process"/>
    <property type="evidence" value="ECO:0007669"/>
    <property type="project" value="TreeGrafter"/>
</dbReference>
<dbReference type="RefSeq" id="WP_213162790.1">
    <property type="nucleotide sequence ID" value="NZ_CP058214.1"/>
</dbReference>
<dbReference type="EC" id="3.6.1.8" evidence="3"/>
<dbReference type="InterPro" id="IPR048011">
    <property type="entry name" value="NTP-PPase_MazG-like_C"/>
</dbReference>
<proteinExistence type="inferred from homology"/>
<dbReference type="NCBIfam" id="TIGR00444">
    <property type="entry name" value="mazG"/>
    <property type="match status" value="1"/>
</dbReference>
<dbReference type="FunFam" id="1.10.287.1080:FF:000001">
    <property type="entry name" value="Nucleoside triphosphate pyrophosphohydrolase"/>
    <property type="match status" value="1"/>
</dbReference>
<dbReference type="Pfam" id="PF01503">
    <property type="entry name" value="PRA-PH"/>
    <property type="match status" value="1"/>
</dbReference>
<feature type="region of interest" description="Disordered" evidence="5">
    <location>
        <begin position="130"/>
        <end position="149"/>
    </location>
</feature>
<evidence type="ECO:0000313" key="7">
    <source>
        <dbReference type="EMBL" id="QPC41570.1"/>
    </source>
</evidence>
<feature type="domain" description="NTP pyrophosphohydrolase MazG-like" evidence="6">
    <location>
        <begin position="35"/>
        <end position="108"/>
    </location>
</feature>
<dbReference type="GO" id="GO:0046061">
    <property type="term" value="P:dATP catabolic process"/>
    <property type="evidence" value="ECO:0007669"/>
    <property type="project" value="TreeGrafter"/>
</dbReference>
<dbReference type="CDD" id="cd11528">
    <property type="entry name" value="NTP-PPase_MazG_Nterm"/>
    <property type="match status" value="1"/>
</dbReference>
<sequence>MTDAIADKPRSIETLRAIMRALRTPDTGCPWDLEQDFQTIAPYTVEEAYEVADAIERDDMEDLKEELGDLQLQVVYHAQMAEESGYFAFEDVVEAINRKLVRRHPHVFGDEAARTAGAVKGMWERIKAEEKAEKARKRPPADTDDAGSVLDDVPVALPALTRAGKLQKKAARVGFDWGDAAPVLDKAEEEIAELRDALAGGDREGAAEEIGDLLFVLANLARHLGVEPEAALQATNAKFSRRFRHIETELRKQGKRPEDVGLDAMDALWDDAKRRERAV</sequence>
<dbReference type="GO" id="GO:0006950">
    <property type="term" value="P:response to stress"/>
    <property type="evidence" value="ECO:0007669"/>
    <property type="project" value="UniProtKB-ARBA"/>
</dbReference>
<evidence type="ECO:0000256" key="5">
    <source>
        <dbReference type="SAM" id="MobiDB-lite"/>
    </source>
</evidence>
<dbReference type="SUPFAM" id="SSF101386">
    <property type="entry name" value="all-alpha NTP pyrophosphatases"/>
    <property type="match status" value="2"/>
</dbReference>
<dbReference type="GO" id="GO:0046076">
    <property type="term" value="P:dTTP catabolic process"/>
    <property type="evidence" value="ECO:0007669"/>
    <property type="project" value="TreeGrafter"/>
</dbReference>
<dbReference type="PANTHER" id="PTHR30522">
    <property type="entry name" value="NUCLEOSIDE TRIPHOSPHATE PYROPHOSPHOHYDROLASE"/>
    <property type="match status" value="1"/>
</dbReference>
<keyword evidence="7" id="KW-0378">Hydrolase</keyword>
<evidence type="ECO:0000256" key="2">
    <source>
        <dbReference type="ARBA" id="ARBA00061115"/>
    </source>
</evidence>
<dbReference type="AlphaFoldDB" id="A0A7S8C1B6"/>
<dbReference type="InterPro" id="IPR004518">
    <property type="entry name" value="MazG-like_dom"/>
</dbReference>
<dbReference type="Gene3D" id="1.10.287.1080">
    <property type="entry name" value="MazG-like"/>
    <property type="match status" value="2"/>
</dbReference>
<dbReference type="KEGG" id="kmn:HW532_01815"/>
<dbReference type="Proteomes" id="UP000593594">
    <property type="component" value="Chromosome"/>
</dbReference>
<reference evidence="7 8" key="1">
    <citation type="submission" date="2020-06" db="EMBL/GenBank/DDBJ databases">
        <title>Genome sequence of 2 isolates from Red Sea Mangroves.</title>
        <authorList>
            <person name="Sefrji F."/>
            <person name="Michoud G."/>
            <person name="Merlino G."/>
            <person name="Daffonchio D."/>
        </authorList>
    </citation>
    <scope>NUCLEOTIDE SEQUENCE [LARGE SCALE GENOMIC DNA]</scope>
    <source>
        <strain evidence="7 8">R1DC25</strain>
    </source>
</reference>
<dbReference type="InterPro" id="IPR048015">
    <property type="entry name" value="NTP-PPase_MazG-like_N"/>
</dbReference>
<comment type="similarity">
    <text evidence="2">Belongs to the nucleoside triphosphate pyrophosphohydrolase family.</text>
</comment>
<dbReference type="CDD" id="cd11529">
    <property type="entry name" value="NTP-PPase_MazG_Cterm"/>
    <property type="match status" value="1"/>
</dbReference>
<evidence type="ECO:0000256" key="4">
    <source>
        <dbReference type="ARBA" id="ARBA00074799"/>
    </source>
</evidence>
<dbReference type="GO" id="GO:0046047">
    <property type="term" value="P:TTP catabolic process"/>
    <property type="evidence" value="ECO:0007669"/>
    <property type="project" value="TreeGrafter"/>
</dbReference>
<dbReference type="GO" id="GO:0006203">
    <property type="term" value="P:dGTP catabolic process"/>
    <property type="evidence" value="ECO:0007669"/>
    <property type="project" value="TreeGrafter"/>
</dbReference>
<evidence type="ECO:0000259" key="6">
    <source>
        <dbReference type="Pfam" id="PF03819"/>
    </source>
</evidence>
<protein>
    <recommendedName>
        <fullName evidence="4">Nucleoside triphosphate pyrophosphohydrolase</fullName>
        <ecNumber evidence="3">3.6.1.8</ecNumber>
    </recommendedName>
</protein>
<keyword evidence="8" id="KW-1185">Reference proteome</keyword>
<dbReference type="GO" id="GO:0046052">
    <property type="term" value="P:UTP catabolic process"/>
    <property type="evidence" value="ECO:0007669"/>
    <property type="project" value="TreeGrafter"/>
</dbReference>
<dbReference type="InterPro" id="IPR011551">
    <property type="entry name" value="NTP_PyrPHydrolase_MazG"/>
</dbReference>
<gene>
    <name evidence="7" type="primary">mazG</name>
    <name evidence="7" type="ORF">HW532_01815</name>
</gene>
<evidence type="ECO:0000313" key="8">
    <source>
        <dbReference type="Proteomes" id="UP000593594"/>
    </source>
</evidence>
<dbReference type="InterPro" id="IPR021130">
    <property type="entry name" value="PRib-ATP_PPHydrolase-like"/>
</dbReference>
<accession>A0A7S8C1B6</accession>
<evidence type="ECO:0000256" key="1">
    <source>
        <dbReference type="ARBA" id="ARBA00052141"/>
    </source>
</evidence>
<organism evidence="7 8">
    <name type="scientific">Kaustia mangrovi</name>
    <dbReference type="NCBI Taxonomy" id="2593653"/>
    <lineage>
        <taxon>Bacteria</taxon>
        <taxon>Pseudomonadati</taxon>
        <taxon>Pseudomonadota</taxon>
        <taxon>Alphaproteobacteria</taxon>
        <taxon>Hyphomicrobiales</taxon>
        <taxon>Parvibaculaceae</taxon>
        <taxon>Kaustia</taxon>
    </lineage>
</organism>
<comment type="catalytic activity">
    <reaction evidence="1">
        <text>ATP + H2O = AMP + diphosphate + H(+)</text>
        <dbReference type="Rhea" id="RHEA:14245"/>
        <dbReference type="ChEBI" id="CHEBI:15377"/>
        <dbReference type="ChEBI" id="CHEBI:15378"/>
        <dbReference type="ChEBI" id="CHEBI:30616"/>
        <dbReference type="ChEBI" id="CHEBI:33019"/>
        <dbReference type="ChEBI" id="CHEBI:456215"/>
        <dbReference type="EC" id="3.6.1.8"/>
    </reaction>
</comment>
<dbReference type="NCBIfam" id="NF007113">
    <property type="entry name" value="PRK09562.1"/>
    <property type="match status" value="1"/>
</dbReference>
<dbReference type="Pfam" id="PF03819">
    <property type="entry name" value="MazG"/>
    <property type="match status" value="1"/>
</dbReference>
<evidence type="ECO:0000256" key="3">
    <source>
        <dbReference type="ARBA" id="ARBA00066372"/>
    </source>
</evidence>
<dbReference type="EMBL" id="CP058214">
    <property type="protein sequence ID" value="QPC41570.1"/>
    <property type="molecule type" value="Genomic_DNA"/>
</dbReference>
<dbReference type="PANTHER" id="PTHR30522:SF0">
    <property type="entry name" value="NUCLEOSIDE TRIPHOSPHATE PYROPHOSPHOHYDROLASE"/>
    <property type="match status" value="1"/>
</dbReference>
<dbReference type="FunFam" id="1.10.287.1080:FF:000003">
    <property type="entry name" value="Nucleoside triphosphate pyrophosphohydrolase"/>
    <property type="match status" value="1"/>
</dbReference>
<name>A0A7S8C1B6_9HYPH</name>
<dbReference type="GO" id="GO:0047693">
    <property type="term" value="F:ATP diphosphatase activity"/>
    <property type="evidence" value="ECO:0007669"/>
    <property type="project" value="UniProtKB-EC"/>
</dbReference>